<dbReference type="EMBL" id="RZGR01000006">
    <property type="protein sequence ID" value="RUQ89750.1"/>
    <property type="molecule type" value="Genomic_DNA"/>
</dbReference>
<sequence length="194" mass="21907">MHLALNKLSIEEIITTIQLIPAQDDVLDLSSNDLVTRLSGTELNHTLVNSGEQIRKVYLADNELGYMDNPELITGLKGLKPLVQELSLNNNKFYQKTSEEMQEVMAALPEGIQHIDLMDNKFETKDTLELETILLAAPNSVHTIRISFTKTIDLIALRNQHKECELVKHSMFNAKQESQAAEAEEDKANAYQFI</sequence>
<reference evidence="1 2" key="1">
    <citation type="submission" date="2018-12" db="EMBL/GenBank/DDBJ databases">
        <title>Legionella sp,whole genome shotgun sequence.</title>
        <authorList>
            <person name="Wu H."/>
        </authorList>
    </citation>
    <scope>NUCLEOTIDE SEQUENCE [LARGE SCALE GENOMIC DNA]</scope>
    <source>
        <strain evidence="2">km714</strain>
    </source>
</reference>
<comment type="caution">
    <text evidence="1">The sequence shown here is derived from an EMBL/GenBank/DDBJ whole genome shotgun (WGS) entry which is preliminary data.</text>
</comment>
<gene>
    <name evidence="1" type="ORF">EKM59_03045</name>
</gene>
<evidence type="ECO:0000313" key="1">
    <source>
        <dbReference type="EMBL" id="RUQ89750.1"/>
    </source>
</evidence>
<dbReference type="SUPFAM" id="SSF52047">
    <property type="entry name" value="RNI-like"/>
    <property type="match status" value="1"/>
</dbReference>
<dbReference type="InterPro" id="IPR032675">
    <property type="entry name" value="LRR_dom_sf"/>
</dbReference>
<evidence type="ECO:0000313" key="2">
    <source>
        <dbReference type="Proteomes" id="UP000288012"/>
    </source>
</evidence>
<keyword evidence="2" id="KW-1185">Reference proteome</keyword>
<name>A0A433JKV8_9GAMM</name>
<dbReference type="AlphaFoldDB" id="A0A433JKV8"/>
<dbReference type="Proteomes" id="UP000288012">
    <property type="component" value="Unassembled WGS sequence"/>
</dbReference>
<accession>A0A433JKV8</accession>
<protein>
    <recommendedName>
        <fullName evidence="3">Leucine-rich repeat domain-containing protein</fullName>
    </recommendedName>
</protein>
<dbReference type="RefSeq" id="WP_126953550.1">
    <property type="nucleotide sequence ID" value="NZ_RZGR01000006.1"/>
</dbReference>
<dbReference type="Gene3D" id="3.80.10.10">
    <property type="entry name" value="Ribonuclease Inhibitor"/>
    <property type="match status" value="1"/>
</dbReference>
<proteinExistence type="predicted"/>
<organism evidence="1 2">
    <name type="scientific">Legionella septentrionalis</name>
    <dbReference type="NCBI Taxonomy" id="2498109"/>
    <lineage>
        <taxon>Bacteria</taxon>
        <taxon>Pseudomonadati</taxon>
        <taxon>Pseudomonadota</taxon>
        <taxon>Gammaproteobacteria</taxon>
        <taxon>Legionellales</taxon>
        <taxon>Legionellaceae</taxon>
        <taxon>Legionella</taxon>
    </lineage>
</organism>
<evidence type="ECO:0008006" key="3">
    <source>
        <dbReference type="Google" id="ProtNLM"/>
    </source>
</evidence>